<organism evidence="1 2">
    <name type="scientific">Spiromyces aspiralis</name>
    <dbReference type="NCBI Taxonomy" id="68401"/>
    <lineage>
        <taxon>Eukaryota</taxon>
        <taxon>Fungi</taxon>
        <taxon>Fungi incertae sedis</taxon>
        <taxon>Zoopagomycota</taxon>
        <taxon>Kickxellomycotina</taxon>
        <taxon>Kickxellomycetes</taxon>
        <taxon>Kickxellales</taxon>
        <taxon>Kickxellaceae</taxon>
        <taxon>Spiromyces</taxon>
    </lineage>
</organism>
<reference evidence="1" key="1">
    <citation type="submission" date="2022-06" db="EMBL/GenBank/DDBJ databases">
        <title>Phylogenomic reconstructions and comparative analyses of Kickxellomycotina fungi.</title>
        <authorList>
            <person name="Reynolds N.K."/>
            <person name="Stajich J.E."/>
            <person name="Barry K."/>
            <person name="Grigoriev I.V."/>
            <person name="Crous P."/>
            <person name="Smith M.E."/>
        </authorList>
    </citation>
    <scope>NUCLEOTIDE SEQUENCE</scope>
    <source>
        <strain evidence="1">RSA 2271</strain>
    </source>
</reference>
<gene>
    <name evidence="1" type="ORF">EV182_004034</name>
</gene>
<comment type="caution">
    <text evidence="1">The sequence shown here is derived from an EMBL/GenBank/DDBJ whole genome shotgun (WGS) entry which is preliminary data.</text>
</comment>
<accession>A0ACC1HSY4</accession>
<keyword evidence="2" id="KW-1185">Reference proteome</keyword>
<dbReference type="EMBL" id="JAMZIH010001161">
    <property type="protein sequence ID" value="KAJ1678446.1"/>
    <property type="molecule type" value="Genomic_DNA"/>
</dbReference>
<sequence length="79" mass="8579">TITVPIDGELMQRIDSGAISAYSLDPPIIVQRRDLEEEGTTTVMLTTRDGVVPHGSALSAALKKSYTDSELEGVLKWHP</sequence>
<name>A0ACC1HSY4_9FUNG</name>
<protein>
    <submittedName>
        <fullName evidence="1">Uncharacterized protein</fullName>
    </submittedName>
</protein>
<feature type="non-terminal residue" evidence="1">
    <location>
        <position position="1"/>
    </location>
</feature>
<evidence type="ECO:0000313" key="2">
    <source>
        <dbReference type="Proteomes" id="UP001145114"/>
    </source>
</evidence>
<dbReference type="Proteomes" id="UP001145114">
    <property type="component" value="Unassembled WGS sequence"/>
</dbReference>
<evidence type="ECO:0000313" key="1">
    <source>
        <dbReference type="EMBL" id="KAJ1678446.1"/>
    </source>
</evidence>
<proteinExistence type="predicted"/>